<feature type="region of interest" description="Disordered" evidence="1">
    <location>
        <begin position="1"/>
        <end position="40"/>
    </location>
</feature>
<dbReference type="Proteomes" id="UP001168821">
    <property type="component" value="Unassembled WGS sequence"/>
</dbReference>
<feature type="non-terminal residue" evidence="2">
    <location>
        <position position="317"/>
    </location>
</feature>
<keyword evidence="3" id="KW-1185">Reference proteome</keyword>
<evidence type="ECO:0000313" key="3">
    <source>
        <dbReference type="Proteomes" id="UP001168821"/>
    </source>
</evidence>
<organism evidence="2 3">
    <name type="scientific">Zophobas morio</name>
    <dbReference type="NCBI Taxonomy" id="2755281"/>
    <lineage>
        <taxon>Eukaryota</taxon>
        <taxon>Metazoa</taxon>
        <taxon>Ecdysozoa</taxon>
        <taxon>Arthropoda</taxon>
        <taxon>Hexapoda</taxon>
        <taxon>Insecta</taxon>
        <taxon>Pterygota</taxon>
        <taxon>Neoptera</taxon>
        <taxon>Endopterygota</taxon>
        <taxon>Coleoptera</taxon>
        <taxon>Polyphaga</taxon>
        <taxon>Cucujiformia</taxon>
        <taxon>Tenebrionidae</taxon>
        <taxon>Zophobas</taxon>
    </lineage>
</organism>
<feature type="compositionally biased region" description="Basic and acidic residues" evidence="1">
    <location>
        <begin position="21"/>
        <end position="40"/>
    </location>
</feature>
<gene>
    <name evidence="2" type="ORF">Zmor_003892</name>
</gene>
<evidence type="ECO:0000256" key="1">
    <source>
        <dbReference type="SAM" id="MobiDB-lite"/>
    </source>
</evidence>
<feature type="compositionally biased region" description="Polar residues" evidence="1">
    <location>
        <begin position="10"/>
        <end position="20"/>
    </location>
</feature>
<proteinExistence type="predicted"/>
<dbReference type="EMBL" id="JALNTZ010001079">
    <property type="protein sequence ID" value="KAJ3628722.1"/>
    <property type="molecule type" value="Genomic_DNA"/>
</dbReference>
<comment type="caution">
    <text evidence="2">The sequence shown here is derived from an EMBL/GenBank/DDBJ whole genome shotgun (WGS) entry which is preliminary data.</text>
</comment>
<reference evidence="2" key="1">
    <citation type="journal article" date="2023" name="G3 (Bethesda)">
        <title>Whole genome assemblies of Zophobas morio and Tenebrio molitor.</title>
        <authorList>
            <person name="Kaur S."/>
            <person name="Stinson S.A."/>
            <person name="diCenzo G.C."/>
        </authorList>
    </citation>
    <scope>NUCLEOTIDE SEQUENCE</scope>
    <source>
        <strain evidence="2">QUZm001</strain>
    </source>
</reference>
<evidence type="ECO:0000313" key="2">
    <source>
        <dbReference type="EMBL" id="KAJ3628722.1"/>
    </source>
</evidence>
<name>A0AA38LZT8_9CUCU</name>
<dbReference type="AlphaFoldDB" id="A0AA38LZT8"/>
<protein>
    <submittedName>
        <fullName evidence="2">Uncharacterized protein</fullName>
    </submittedName>
</protein>
<accession>A0AA38LZT8</accession>
<sequence>MDSRLESSLELPTSGKQQPHSKVDFAGDFKEESETSETKYEIKTAEPELDNGKLSKLENMKLLGGAEDEIPPLKVTKYNLVPLNGIKVKNEVNSIVDSSKESLLSHELKPSDKYFIENSKKEIKTVYYDPNGNCWRYKFKQGTSGSLALTINEEWEELSPELTVVIPHKSFEESFPLLPTDWREKISFVYETDPEGPTKQINGLIFKDGQYTVLINGEEKTVLYNEHNGCWYLEGGMNRLAFTTDKRWVELQETAFYLKPKNTFITHEDFYRFLPQITLDSNVREVPIILNFVITGEIPEKFFSLLSVYQKAFENSV</sequence>